<dbReference type="RefSeq" id="XP_022286666.1">
    <property type="nucleotide sequence ID" value="XM_022430958.1"/>
</dbReference>
<dbReference type="AlphaFoldDB" id="A0A8B8A5C1"/>
<reference evidence="2" key="1">
    <citation type="submission" date="2025-08" db="UniProtKB">
        <authorList>
            <consortium name="RefSeq"/>
        </authorList>
    </citation>
    <scope>IDENTIFICATION</scope>
    <source>
        <tissue evidence="2">Whole sample</tissue>
    </source>
</reference>
<dbReference type="GeneID" id="111099606"/>
<sequence>MGNTDSIPVISQTKSLFQVITGDIEGASQTQKNFAETGIIASQITSFIHVARGDYEAARKTQIKFEKGMESLADSIPVAGHVKGIIHYAFGENEKGDAAMKSASGTALTAAAGAAGFIVGGPVGGAAAAVAASQAYDGLVTGVDTAVNGDREDGRPRYHGSWDTFDKIGRGEASSGDVFDLATGVGFDAFGGAYVSVAGKGLKGVVKTVGKEIGKSIPGSKLATKIANKARGSKLGTKITKKTLRCKRDAGYFLSPEESNFARNHLTLEDGMSKMTNVNWENMTITDTVSNMVSLFVILKLILWNDKNGRRYSRELCSFSETTEENIHICQLAMLNNIRRLDNRMNGCNETELLHLVLHPDLPIEINNSSEILVKTVTSLYGILASIGMRKRIGVIWTDEICLFKDKQAYKLCEHDVLESLSNTHIKAFHLGQKRKRRTPPCSPKNVGTYSKLKELKNKISGHEANHVPASSAFIKFFEETKKNIAAQSVVKNLPAHQIPQSLHQVMMTKVGTSKNSNIAKTLRHYEKEALKAKRLDLALKLDFVASYGRANAAPNIKTKFRPALELYRQDLIKLVDKWSKKVDEVKAGKNPDFAAFIGEPHLTKQRLQELKNFIDDLSNRFKGGKMTGDQWIQLMENIYQKIIDENNMKPLENGSKVYLEKHEYVYGK</sequence>
<keyword evidence="1" id="KW-1185">Reference proteome</keyword>
<dbReference type="KEGG" id="cvn:111099606"/>
<accession>A0A8B8A5C1</accession>
<dbReference type="PANTHER" id="PTHR34494">
    <property type="entry name" value="PROTEIN CBG25024"/>
    <property type="match status" value="1"/>
</dbReference>
<dbReference type="PANTHER" id="PTHR34494:SF1">
    <property type="entry name" value="PROTEIN CBG25024"/>
    <property type="match status" value="1"/>
</dbReference>
<evidence type="ECO:0000313" key="2">
    <source>
        <dbReference type="RefSeq" id="XP_022286666.1"/>
    </source>
</evidence>
<dbReference type="Proteomes" id="UP000694844">
    <property type="component" value="Chromosome 6"/>
</dbReference>
<evidence type="ECO:0000313" key="1">
    <source>
        <dbReference type="Proteomes" id="UP000694844"/>
    </source>
</evidence>
<gene>
    <name evidence="2" type="primary">LOC111099606</name>
</gene>
<dbReference type="OrthoDB" id="6110446at2759"/>
<protein>
    <submittedName>
        <fullName evidence="2">Uncharacterized protein LOC111099606</fullName>
    </submittedName>
</protein>
<organism evidence="1 2">
    <name type="scientific">Crassostrea virginica</name>
    <name type="common">Eastern oyster</name>
    <dbReference type="NCBI Taxonomy" id="6565"/>
    <lineage>
        <taxon>Eukaryota</taxon>
        <taxon>Metazoa</taxon>
        <taxon>Spiralia</taxon>
        <taxon>Lophotrochozoa</taxon>
        <taxon>Mollusca</taxon>
        <taxon>Bivalvia</taxon>
        <taxon>Autobranchia</taxon>
        <taxon>Pteriomorphia</taxon>
        <taxon>Ostreida</taxon>
        <taxon>Ostreoidea</taxon>
        <taxon>Ostreidae</taxon>
        <taxon>Crassostrea</taxon>
    </lineage>
</organism>
<proteinExistence type="predicted"/>
<name>A0A8B8A5C1_CRAVI</name>